<dbReference type="Gene3D" id="2.60.40.10">
    <property type="entry name" value="Immunoglobulins"/>
    <property type="match status" value="1"/>
</dbReference>
<dbReference type="Proteomes" id="UP000215214">
    <property type="component" value="Chromosome TJEJU"/>
</dbReference>
<evidence type="ECO:0000259" key="3">
    <source>
        <dbReference type="PROSITE" id="PS50853"/>
    </source>
</evidence>
<dbReference type="Gene3D" id="3.90.176.10">
    <property type="entry name" value="Toxin ADP-ribosyltransferase, Chain A, domain 1"/>
    <property type="match status" value="2"/>
</dbReference>
<proteinExistence type="predicted"/>
<keyword evidence="5" id="KW-1185">Reference proteome</keyword>
<reference evidence="4 5" key="1">
    <citation type="submission" date="2017-07" db="EMBL/GenBank/DDBJ databases">
        <authorList>
            <person name="Sun Z.S."/>
            <person name="Albrecht U."/>
            <person name="Echele G."/>
            <person name="Lee C.C."/>
        </authorList>
    </citation>
    <scope>NUCLEOTIDE SEQUENCE [LARGE SCALE GENOMIC DNA]</scope>
    <source>
        <strain evidence="5">type strain: KCTC 22618</strain>
    </source>
</reference>
<dbReference type="InterPro" id="IPR003540">
    <property type="entry name" value="ADP-ribosyltransferase"/>
</dbReference>
<feature type="region of interest" description="Disordered" evidence="1">
    <location>
        <begin position="547"/>
        <end position="569"/>
    </location>
</feature>
<dbReference type="InterPro" id="IPR003961">
    <property type="entry name" value="FN3_dom"/>
</dbReference>
<protein>
    <recommendedName>
        <fullName evidence="3">Fibronectin type-III domain-containing protein</fullName>
    </recommendedName>
</protein>
<dbReference type="OrthoDB" id="1521695at2"/>
<gene>
    <name evidence="4" type="ORF">TJEJU_0786</name>
</gene>
<dbReference type="SUPFAM" id="SSF49265">
    <property type="entry name" value="Fibronectin type III"/>
    <property type="match status" value="1"/>
</dbReference>
<sequence>MKKVINLFIKLSIFLCCISLNAQRYPVQVTQTVLPPFSTKLSDYTTATNVKFRLNILLTDVVLNNRQVRLKLRIRGNGLDIRSREVVSGAPQIILNGGVLQQFTNLELGAFFQLNNLSGISPQDYNKPLPEGVYSICWEVIDVITNQQINNPSAGCSDVFLILNDPPFLNLPFKGDQLVAKDPMNIIFQWTPRHVNATNVSYDFELREIWDRNIDPQAAFLASPNYYTETLRNTTLLYDISKPVLLPKKLYGWRVKAKSLTGITENSVFKNDGFSEIFYFTYTNKCDAPSFILSEALNSKGVKITWQGSFDHKKFHLQYKREDIPDAEWFDVYTFNNQAQISNLKEGKTYLFRVGGSCNELNDPQQAFSYSTISQFTMPSKEEEATYNCGIIPEIDIQNLEPLKNIGINETFTAGDFPVTVKQIRGGNGVYSGKGFIVVPYLADTKIAVTFSSIKINEDYQLVEGVIKTTYDPTWGGVSDVNDAFNGGEGASGSTTVDFVIQDVQVDPNGDIIVIGTNGEIVELPGGEDQLITGSDGQTWSVDEEGNVTQSGEVAEGGATNTENTNGVNNQGEATAITAKGVVVTFKQASEALYGFDAHEKKSDGTKDLYKKLNDDYFIPYKAVANGQTEKIIAELNISDTSIKPQDIIFKTKDGIAIQKIDSTATSYTLELKGIYTDADVESQALIKQGDKYEVAGAFIQYQAKIKEVDVVLVNASDSNTQKIKEKLQNIYQSALVKLNIKEINDFTDVIANVVPDDVIDSGESGFAAQYTEQQRAINKELKRRNDFNQSAYYLILTSKKPSTKEEKGLMPLGRQFGYIYMNNGADERTVAHELGHGAFQLKHPFSIKSYGYNEQETNWLLDYGKGEKIPYVHWKEIHNPKLRLGIFDKDNDGQSVSTTMPIALSINEKKHNDKYYYGYLTPSGERIILSQEYRPIFFHGISNDTYNNVVAGTLIGFKKKFKDAQGQTQEKKYSATIINDEFLGYSDFEYKKPDIKDDYSFVVGLPYGTPDFDNGHWKNYKFKNKKITEYTGQDKPILSILSDDLQNLGLFNDLKSVKAIKYVNPTKILGEGQIKVTDREIKLLSGYYNSDEQQWFKDLLSNSGRESYTIAHNERREVFLIIKIAEIYNRYPEIFREFTKFFNNWDLLGFETKISFNPGKWDKENIPLDSIPSEKYNTWKKYLRLTESNDELYDFYQQFLIELFEFVKKEAEANIACLSEDFENKNKHELYECILRASEFELRDLPVKKQLIAIKKILSTSNSGGEIPDEKEIQIARLLQAISKNKNSYTETLKYLENEQVNYTWSVQTNNAVHTKKDSLPVWRALFENVEDKIFVVGEDNRQSIVRSIGQIFLGSKEYFVKQLQENINPELLTSMTFKDLKSLHDSFFTYENDYQNIFRRGWSDIEATAQGVGGITIYDEEDLYKSVDTKITDQDLINVRQKVKWGLFNSTTLKNEDLTPFQLVSFINISKNNLLKSFTAKDEQGNPQALFIPAFTLHYASETDRLTTKSDIIITTIDLLAFLPSGGVASLNTFGKFVYYADKVSSVSSMVGTAFKETDPTLTEFSNHLSLVSGIASLGGLSKKMTRLSTQEKLVDVIKSDVVLRDVIHKDVLKSTNNQVENVNNFAERILNKEFDLSAITKEQIDVTKEILENEIKYLRDFPGFKAAKVREAIAKVDQLGLEKLNITYKSVVDANLVSKEKIANALIELNKINNDGFIDIVVHGSKNKFVLDLPNGINELEASNLVDYIKNDKAYKNVKNFRLLTCANIDLAKDFARLLPEGYTVRAVDDIVRIHSDGGVTTVPRESNKPVGEWKDFTKQKDGTVKQKSAQSPKAPTSEHLSNFVQLGGNIDSKLEALLKQGTFKNIYDNLVSNPSLRKLEKYGLTIQEEASFVYYKDSFNGYIYDFSIGKQVDEEWRLFLEPLLESLGTGYSKLPKNTNTIYRGLQREEASKILALNVGERFDFEGAYKSFSTEYGVAEDFRQIHRSNVILELKSKTGASLMDINPDEFEVLTDRNVLYEVVDKKLSTETNIWTVKIKEVDGGVSSVNPNFVQIDDVTTKVNNVSQHITRVVHNPGQFRKVNKTFNNKEYELEGFIGVHTEKSLKDYIEKYGGDYAIENRKGDANGVYQGVPILYSEGKEYVKVTGKLMYHKGVGKGQKVGGLSTFFPDTMSDDEILENAIHAIQNNHGPVPDHNVPNSQLLYGFSKDGKIEIRFKLNSDGKIGTFYPVPKELNKLPRIRSFATTSDVQNKIKKILEDNSGIFPKNLDLLDFNLGTNNDDIIDIIIHSNAKGEFIMNVEGQEKTLSALALARVLDQVPANQKVRILSCNSHEAALEISKLTDVPFYASHGVVKLYPDGVIVHDTPFQRYHRGARSDLGEIPPNTTPGKGTPIELGKLDGSSDSDAIIKVFGENSNGVKEKVKELEFNQKTLEDFIDDFSNLSKELLKEISENPELIEAWKSIYDIHKGEPFVLTIPDLKEVYKILSAVGGYKKWKLTPRGKENKLWERIEMVDESFDVVYVGGEKEVFGDYEISKIGELGLDIKLASYLQRQGITSEVFRLVIQKHEPKEFKAVWIETNYYEGGKSTNLQEYLNNLHLGREKAAFETPSGKLAKRNGFTGEPIFIVDRTDEVQIVFTKPEYLLRTETRKIFTGLKVNVYKEINVIISKVESLEPKIGEALIKDLKSAPENTINAIVKDPDLIDSWVLMNQFNGSQKMDANFLKFLKGEEALHSWSEVIKRRVKLKEKYPSLSLEELTAVYHYSRSYGYESLNKALRGIEPMTDELEVFDNVLKKTLNKFPKYSQTTYRGARVEKSLLDKYKKAYKNKTPHEEKGYMSTSKDDFTAENFSTNQTSEGKVRVIFTVKSKNGFDIENASGHGPTFSYTMNEREVLYQNGQKFKVTKFRTTIDKNLKKLVYITLEDL</sequence>
<accession>A0A238U5Z0</accession>
<feature type="signal peptide" evidence="2">
    <location>
        <begin position="1"/>
        <end position="22"/>
    </location>
</feature>
<dbReference type="PROSITE" id="PS51996">
    <property type="entry name" value="TR_MART"/>
    <property type="match status" value="1"/>
</dbReference>
<feature type="compositionally biased region" description="Polar residues" evidence="1">
    <location>
        <begin position="559"/>
        <end position="569"/>
    </location>
</feature>
<evidence type="ECO:0000256" key="2">
    <source>
        <dbReference type="SAM" id="SignalP"/>
    </source>
</evidence>
<dbReference type="CDD" id="cd00063">
    <property type="entry name" value="FN3"/>
    <property type="match status" value="1"/>
</dbReference>
<dbReference type="RefSeq" id="WP_095069617.1">
    <property type="nucleotide sequence ID" value="NZ_LT899436.1"/>
</dbReference>
<dbReference type="GO" id="GO:0005576">
    <property type="term" value="C:extracellular region"/>
    <property type="evidence" value="ECO:0007669"/>
    <property type="project" value="InterPro"/>
</dbReference>
<dbReference type="GO" id="GO:0004519">
    <property type="term" value="F:endonuclease activity"/>
    <property type="evidence" value="ECO:0007669"/>
    <property type="project" value="InterPro"/>
</dbReference>
<dbReference type="KEGG" id="tje:TJEJU_0786"/>
<dbReference type="EMBL" id="LT899436">
    <property type="protein sequence ID" value="SNR14557.1"/>
    <property type="molecule type" value="Genomic_DNA"/>
</dbReference>
<feature type="chain" id="PRO_5012150244" description="Fibronectin type-III domain-containing protein" evidence="2">
    <location>
        <begin position="23"/>
        <end position="2927"/>
    </location>
</feature>
<dbReference type="InterPro" id="IPR036116">
    <property type="entry name" value="FN3_sf"/>
</dbReference>
<evidence type="ECO:0000313" key="4">
    <source>
        <dbReference type="EMBL" id="SNR14557.1"/>
    </source>
</evidence>
<dbReference type="Pfam" id="PF03496">
    <property type="entry name" value="ADPrib_exo_Tox"/>
    <property type="match status" value="1"/>
</dbReference>
<dbReference type="PROSITE" id="PS50853">
    <property type="entry name" value="FN3"/>
    <property type="match status" value="1"/>
</dbReference>
<evidence type="ECO:0000256" key="1">
    <source>
        <dbReference type="SAM" id="MobiDB-lite"/>
    </source>
</evidence>
<dbReference type="InterPro" id="IPR013783">
    <property type="entry name" value="Ig-like_fold"/>
</dbReference>
<dbReference type="SUPFAM" id="SSF56399">
    <property type="entry name" value="ADP-ribosylation"/>
    <property type="match status" value="2"/>
</dbReference>
<keyword evidence="2" id="KW-0732">Signal</keyword>
<organism evidence="4 5">
    <name type="scientific">Tenacibaculum jejuense</name>
    <dbReference type="NCBI Taxonomy" id="584609"/>
    <lineage>
        <taxon>Bacteria</taxon>
        <taxon>Pseudomonadati</taxon>
        <taxon>Bacteroidota</taxon>
        <taxon>Flavobacteriia</taxon>
        <taxon>Flavobacteriales</taxon>
        <taxon>Flavobacteriaceae</taxon>
        <taxon>Tenacibaculum</taxon>
    </lineage>
</organism>
<evidence type="ECO:0000313" key="5">
    <source>
        <dbReference type="Proteomes" id="UP000215214"/>
    </source>
</evidence>
<name>A0A238U5Z0_9FLAO</name>
<feature type="domain" description="Fibronectin type-III" evidence="3">
    <location>
        <begin position="288"/>
        <end position="380"/>
    </location>
</feature>